<evidence type="ECO:0000259" key="13">
    <source>
        <dbReference type="Pfam" id="PF09084"/>
    </source>
</evidence>
<feature type="domain" description="SsuA/THI5-like" evidence="13">
    <location>
        <begin position="56"/>
        <end position="263"/>
    </location>
</feature>
<comment type="subunit">
    <text evidence="4">Homodimer.</text>
</comment>
<evidence type="ECO:0000256" key="2">
    <source>
        <dbReference type="ARBA" id="ARBA00004948"/>
    </source>
</evidence>
<gene>
    <name evidence="14" type="ORF">Ga0074812_103139</name>
</gene>
<accession>A0A0S4QHB8</accession>
<evidence type="ECO:0000256" key="12">
    <source>
        <dbReference type="SAM" id="SignalP"/>
    </source>
</evidence>
<dbReference type="PANTHER" id="PTHR31528:SF1">
    <property type="entry name" value="4-AMINO-5-HYDROXYMETHYL-2-METHYLPYRIMIDINE PHOSPHATE SYNTHASE THI11-RELATED"/>
    <property type="match status" value="1"/>
</dbReference>
<keyword evidence="15" id="KW-1185">Reference proteome</keyword>
<keyword evidence="9" id="KW-0408">Iron</keyword>
<organism evidence="14 15">
    <name type="scientific">Parafrankia irregularis</name>
    <dbReference type="NCBI Taxonomy" id="795642"/>
    <lineage>
        <taxon>Bacteria</taxon>
        <taxon>Bacillati</taxon>
        <taxon>Actinomycetota</taxon>
        <taxon>Actinomycetes</taxon>
        <taxon>Frankiales</taxon>
        <taxon>Frankiaceae</taxon>
        <taxon>Parafrankia</taxon>
    </lineage>
</organism>
<sequence>MKSSRYLGVALAGALAFSAASACSSDDDSSEGASSSGAKLTDVKMVLSWLPGADNVGFLAAKELGYYSDLGLNVDIQAGGPDVNAEQLVGSGAAQFSADAFTNVLTANDAGTKLVSLAQLTEHSAIRLVSRKEDNITSPDDWKGKKIGIFSSVNSFYASLAKHGLNQDTDVNLVEQGADMSAFLSGELDMASGYSYNEVGQVIAGGVPASDLNVYSYEDDDTATLEMQIFADSAYTAKNPDTAAAFVAASLKGWAYCRDNADECAKLPGKYGSVTPVDFMTWSVNEYNKVLWPAAASQGEMGVMNADRFEATAKILLDNDVIRTAPEVSSLIRSDVYDDAVDLLGPDVDLKGSSYTPLDVEP</sequence>
<dbReference type="AlphaFoldDB" id="A0A0S4QHB8"/>
<dbReference type="InterPro" id="IPR015168">
    <property type="entry name" value="SsuA/THI5"/>
</dbReference>
<protein>
    <recommendedName>
        <fullName evidence="10">Thiamine pyrimidine synthase</fullName>
    </recommendedName>
</protein>
<feature type="signal peptide" evidence="12">
    <location>
        <begin position="1"/>
        <end position="22"/>
    </location>
</feature>
<keyword evidence="12" id="KW-0732">Signal</keyword>
<evidence type="ECO:0000256" key="8">
    <source>
        <dbReference type="ARBA" id="ARBA00022977"/>
    </source>
</evidence>
<evidence type="ECO:0000256" key="7">
    <source>
        <dbReference type="ARBA" id="ARBA00022898"/>
    </source>
</evidence>
<dbReference type="PANTHER" id="PTHR31528">
    <property type="entry name" value="4-AMINO-5-HYDROXYMETHYL-2-METHYLPYRIMIDINE PHOSPHATE SYNTHASE THI11-RELATED"/>
    <property type="match status" value="1"/>
</dbReference>
<evidence type="ECO:0000256" key="11">
    <source>
        <dbReference type="ARBA" id="ARBA00048179"/>
    </source>
</evidence>
<evidence type="ECO:0000256" key="10">
    <source>
        <dbReference type="ARBA" id="ARBA00033171"/>
    </source>
</evidence>
<dbReference type="GO" id="GO:0016740">
    <property type="term" value="F:transferase activity"/>
    <property type="evidence" value="ECO:0007669"/>
    <property type="project" value="UniProtKB-KW"/>
</dbReference>
<name>A0A0S4QHB8_9ACTN</name>
<dbReference type="Pfam" id="PF09084">
    <property type="entry name" value="NMT1"/>
    <property type="match status" value="1"/>
</dbReference>
<dbReference type="Proteomes" id="UP000198802">
    <property type="component" value="Unassembled WGS sequence"/>
</dbReference>
<evidence type="ECO:0000256" key="4">
    <source>
        <dbReference type="ARBA" id="ARBA00011738"/>
    </source>
</evidence>
<comment type="catalytic activity">
    <reaction evidence="11">
        <text>N(6)-(pyridoxal phosphate)-L-lysyl-[4-amino-5-hydroxymethyl-2-methylpyrimidine phosphate synthase] + L-histidyl-[4-amino-5-hydroxymethyl-2-methylpyrimidine phosphate synthase] + 2 Fe(3+) + 4 H2O = L-lysyl-[4-amino-5-hydroxymethyl-2-methylpyrimidine phosphate synthase] + (2S)-2-amino-5-hydroxy-4-oxopentanoyl-[4-amino-5-hydroxymethyl-2-methylpyrimidine phosphate synthase] + 4-amino-2-methyl-5-(phosphooxymethyl)pyrimidine + 3-oxopropanoate + 2 Fe(2+) + 2 H(+)</text>
        <dbReference type="Rhea" id="RHEA:65756"/>
        <dbReference type="Rhea" id="RHEA-COMP:16892"/>
        <dbReference type="Rhea" id="RHEA-COMP:16893"/>
        <dbReference type="Rhea" id="RHEA-COMP:16894"/>
        <dbReference type="Rhea" id="RHEA-COMP:16895"/>
        <dbReference type="ChEBI" id="CHEBI:15377"/>
        <dbReference type="ChEBI" id="CHEBI:15378"/>
        <dbReference type="ChEBI" id="CHEBI:29033"/>
        <dbReference type="ChEBI" id="CHEBI:29034"/>
        <dbReference type="ChEBI" id="CHEBI:29969"/>
        <dbReference type="ChEBI" id="CHEBI:29979"/>
        <dbReference type="ChEBI" id="CHEBI:33190"/>
        <dbReference type="ChEBI" id="CHEBI:58354"/>
        <dbReference type="ChEBI" id="CHEBI:143915"/>
        <dbReference type="ChEBI" id="CHEBI:157692"/>
    </reaction>
    <physiologicalReaction direction="left-to-right" evidence="11">
        <dbReference type="Rhea" id="RHEA:65757"/>
    </physiologicalReaction>
</comment>
<keyword evidence="6" id="KW-0479">Metal-binding</keyword>
<keyword evidence="7" id="KW-0663">Pyridoxal phosphate</keyword>
<dbReference type="PROSITE" id="PS51257">
    <property type="entry name" value="PROKAR_LIPOPROTEIN"/>
    <property type="match status" value="1"/>
</dbReference>
<comment type="function">
    <text evidence="1">Responsible for the formation of the pyrimidine heterocycle in the thiamine biosynthesis pathway. Catalyzes the formation of hydroxymethylpyrimidine phosphate (HMP-P) from histidine and pyridoxal phosphate (PLP). The protein uses PLP and the active site histidine to form HMP-P, generating an inactive enzyme. The enzyme can only undergo a single turnover, which suggests it is a suicide enzyme.</text>
</comment>
<keyword evidence="5" id="KW-0808">Transferase</keyword>
<dbReference type="InterPro" id="IPR027939">
    <property type="entry name" value="NMT1/THI5"/>
</dbReference>
<dbReference type="GO" id="GO:0009228">
    <property type="term" value="P:thiamine biosynthetic process"/>
    <property type="evidence" value="ECO:0007669"/>
    <property type="project" value="UniProtKB-KW"/>
</dbReference>
<evidence type="ECO:0000256" key="6">
    <source>
        <dbReference type="ARBA" id="ARBA00022723"/>
    </source>
</evidence>
<proteinExistence type="inferred from homology"/>
<comment type="pathway">
    <text evidence="2">Cofactor biosynthesis; thiamine diphosphate biosynthesis.</text>
</comment>
<evidence type="ECO:0000256" key="1">
    <source>
        <dbReference type="ARBA" id="ARBA00003469"/>
    </source>
</evidence>
<dbReference type="Gene3D" id="3.40.190.10">
    <property type="entry name" value="Periplasmic binding protein-like II"/>
    <property type="match status" value="2"/>
</dbReference>
<evidence type="ECO:0000313" key="15">
    <source>
        <dbReference type="Proteomes" id="UP000198802"/>
    </source>
</evidence>
<evidence type="ECO:0000256" key="5">
    <source>
        <dbReference type="ARBA" id="ARBA00022679"/>
    </source>
</evidence>
<comment type="similarity">
    <text evidence="3">Belongs to the NMT1/THI5 family.</text>
</comment>
<dbReference type="EMBL" id="FAOZ01000003">
    <property type="protein sequence ID" value="CUU54649.1"/>
    <property type="molecule type" value="Genomic_DNA"/>
</dbReference>
<reference evidence="15" key="1">
    <citation type="submission" date="2015-11" db="EMBL/GenBank/DDBJ databases">
        <authorList>
            <person name="Varghese N."/>
        </authorList>
    </citation>
    <scope>NUCLEOTIDE SEQUENCE [LARGE SCALE GENOMIC DNA]</scope>
    <source>
        <strain evidence="15">DSM 45899</strain>
    </source>
</reference>
<evidence type="ECO:0000256" key="3">
    <source>
        <dbReference type="ARBA" id="ARBA00009406"/>
    </source>
</evidence>
<keyword evidence="8" id="KW-0784">Thiamine biosynthesis</keyword>
<evidence type="ECO:0000313" key="14">
    <source>
        <dbReference type="EMBL" id="CUU54649.1"/>
    </source>
</evidence>
<evidence type="ECO:0000256" key="9">
    <source>
        <dbReference type="ARBA" id="ARBA00023004"/>
    </source>
</evidence>
<dbReference type="SUPFAM" id="SSF53850">
    <property type="entry name" value="Periplasmic binding protein-like II"/>
    <property type="match status" value="1"/>
</dbReference>
<feature type="chain" id="PRO_5006626231" description="Thiamine pyrimidine synthase" evidence="12">
    <location>
        <begin position="23"/>
        <end position="362"/>
    </location>
</feature>
<dbReference type="GO" id="GO:0046872">
    <property type="term" value="F:metal ion binding"/>
    <property type="evidence" value="ECO:0007669"/>
    <property type="project" value="UniProtKB-KW"/>
</dbReference>
<dbReference type="RefSeq" id="WP_131799409.1">
    <property type="nucleotide sequence ID" value="NZ_FAOZ01000003.1"/>
</dbReference>